<feature type="domain" description="Protein kinase" evidence="5">
    <location>
        <begin position="105"/>
        <end position="403"/>
    </location>
</feature>
<proteinExistence type="predicted"/>
<organism evidence="6 7">
    <name type="scientific">Lasiosphaeria hispida</name>
    <dbReference type="NCBI Taxonomy" id="260671"/>
    <lineage>
        <taxon>Eukaryota</taxon>
        <taxon>Fungi</taxon>
        <taxon>Dikarya</taxon>
        <taxon>Ascomycota</taxon>
        <taxon>Pezizomycotina</taxon>
        <taxon>Sordariomycetes</taxon>
        <taxon>Sordariomycetidae</taxon>
        <taxon>Sordariales</taxon>
        <taxon>Lasiosphaeriaceae</taxon>
        <taxon>Lasiosphaeria</taxon>
    </lineage>
</organism>
<dbReference type="SMART" id="SM00248">
    <property type="entry name" value="ANK"/>
    <property type="match status" value="8"/>
</dbReference>
<protein>
    <submittedName>
        <fullName evidence="6">Ankyrin repeat-containing domain protein</fullName>
    </submittedName>
</protein>
<dbReference type="Proteomes" id="UP001275084">
    <property type="component" value="Unassembled WGS sequence"/>
</dbReference>
<accession>A0AAJ0MBL5</accession>
<dbReference type="InterPro" id="IPR002110">
    <property type="entry name" value="Ankyrin_rpt"/>
</dbReference>
<gene>
    <name evidence="6" type="ORF">B0T25DRAFT_608899</name>
</gene>
<keyword evidence="1" id="KW-0677">Repeat</keyword>
<dbReference type="InterPro" id="IPR008271">
    <property type="entry name" value="Ser/Thr_kinase_AS"/>
</dbReference>
<dbReference type="PROSITE" id="PS50011">
    <property type="entry name" value="PROTEIN_KINASE_DOM"/>
    <property type="match status" value="1"/>
</dbReference>
<dbReference type="InterPro" id="IPR000719">
    <property type="entry name" value="Prot_kinase_dom"/>
</dbReference>
<dbReference type="Gene3D" id="1.10.510.10">
    <property type="entry name" value="Transferase(Phosphotransferase) domain 1"/>
    <property type="match status" value="1"/>
</dbReference>
<dbReference type="CDD" id="cd00180">
    <property type="entry name" value="PKc"/>
    <property type="match status" value="1"/>
</dbReference>
<feature type="repeat" description="ANK" evidence="3">
    <location>
        <begin position="733"/>
        <end position="765"/>
    </location>
</feature>
<feature type="region of interest" description="Disordered" evidence="4">
    <location>
        <begin position="1"/>
        <end position="43"/>
    </location>
</feature>
<dbReference type="GO" id="GO:0005524">
    <property type="term" value="F:ATP binding"/>
    <property type="evidence" value="ECO:0007669"/>
    <property type="project" value="InterPro"/>
</dbReference>
<reference evidence="6" key="2">
    <citation type="submission" date="2023-06" db="EMBL/GenBank/DDBJ databases">
        <authorList>
            <consortium name="Lawrence Berkeley National Laboratory"/>
            <person name="Haridas S."/>
            <person name="Hensen N."/>
            <person name="Bonometti L."/>
            <person name="Westerberg I."/>
            <person name="Brannstrom I.O."/>
            <person name="Guillou S."/>
            <person name="Cros-Aarteil S."/>
            <person name="Calhoun S."/>
            <person name="Kuo A."/>
            <person name="Mondo S."/>
            <person name="Pangilinan J."/>
            <person name="Riley R."/>
            <person name="Labutti K."/>
            <person name="Andreopoulos B."/>
            <person name="Lipzen A."/>
            <person name="Chen C."/>
            <person name="Yanf M."/>
            <person name="Daum C."/>
            <person name="Ng V."/>
            <person name="Clum A."/>
            <person name="Steindorff A."/>
            <person name="Ohm R."/>
            <person name="Martin F."/>
            <person name="Silar P."/>
            <person name="Natvig D."/>
            <person name="Lalanne C."/>
            <person name="Gautier V."/>
            <person name="Ament-Velasquez S.L."/>
            <person name="Kruys A."/>
            <person name="Hutchinson M.I."/>
            <person name="Powell A.J."/>
            <person name="Barry K."/>
            <person name="Miller A.N."/>
            <person name="Grigoriev I.V."/>
            <person name="Debuchy R."/>
            <person name="Gladieux P."/>
            <person name="Thoren M.H."/>
            <person name="Johannesson H."/>
        </authorList>
    </citation>
    <scope>NUCLEOTIDE SEQUENCE</scope>
    <source>
        <strain evidence="6">CBS 955.72</strain>
    </source>
</reference>
<evidence type="ECO:0000313" key="6">
    <source>
        <dbReference type="EMBL" id="KAK3348712.1"/>
    </source>
</evidence>
<reference evidence="6" key="1">
    <citation type="journal article" date="2023" name="Mol. Phylogenet. Evol.">
        <title>Genome-scale phylogeny and comparative genomics of the fungal order Sordariales.</title>
        <authorList>
            <person name="Hensen N."/>
            <person name="Bonometti L."/>
            <person name="Westerberg I."/>
            <person name="Brannstrom I.O."/>
            <person name="Guillou S."/>
            <person name="Cros-Aarteil S."/>
            <person name="Calhoun S."/>
            <person name="Haridas S."/>
            <person name="Kuo A."/>
            <person name="Mondo S."/>
            <person name="Pangilinan J."/>
            <person name="Riley R."/>
            <person name="LaButti K."/>
            <person name="Andreopoulos B."/>
            <person name="Lipzen A."/>
            <person name="Chen C."/>
            <person name="Yan M."/>
            <person name="Daum C."/>
            <person name="Ng V."/>
            <person name="Clum A."/>
            <person name="Steindorff A."/>
            <person name="Ohm R.A."/>
            <person name="Martin F."/>
            <person name="Silar P."/>
            <person name="Natvig D.O."/>
            <person name="Lalanne C."/>
            <person name="Gautier V."/>
            <person name="Ament-Velasquez S.L."/>
            <person name="Kruys A."/>
            <person name="Hutchinson M.I."/>
            <person name="Powell A.J."/>
            <person name="Barry K."/>
            <person name="Miller A.N."/>
            <person name="Grigoriev I.V."/>
            <person name="Debuchy R."/>
            <person name="Gladieux P."/>
            <person name="Hiltunen Thoren M."/>
            <person name="Johannesson H."/>
        </authorList>
    </citation>
    <scope>NUCLEOTIDE SEQUENCE</scope>
    <source>
        <strain evidence="6">CBS 955.72</strain>
    </source>
</reference>
<dbReference type="PROSITE" id="PS50088">
    <property type="entry name" value="ANK_REPEAT"/>
    <property type="match status" value="4"/>
</dbReference>
<dbReference type="PANTHER" id="PTHR24198:SF165">
    <property type="entry name" value="ANKYRIN REPEAT-CONTAINING PROTEIN-RELATED"/>
    <property type="match status" value="1"/>
</dbReference>
<dbReference type="SMART" id="SM00220">
    <property type="entry name" value="S_TKc"/>
    <property type="match status" value="1"/>
</dbReference>
<dbReference type="GO" id="GO:0004672">
    <property type="term" value="F:protein kinase activity"/>
    <property type="evidence" value="ECO:0007669"/>
    <property type="project" value="InterPro"/>
</dbReference>
<dbReference type="PANTHER" id="PTHR24198">
    <property type="entry name" value="ANKYRIN REPEAT AND PROTEIN KINASE DOMAIN-CONTAINING PROTEIN"/>
    <property type="match status" value="1"/>
</dbReference>
<dbReference type="AlphaFoldDB" id="A0AAJ0MBL5"/>
<dbReference type="Gene3D" id="1.25.40.20">
    <property type="entry name" value="Ankyrin repeat-containing domain"/>
    <property type="match status" value="3"/>
</dbReference>
<dbReference type="InterPro" id="IPR036770">
    <property type="entry name" value="Ankyrin_rpt-contain_sf"/>
</dbReference>
<evidence type="ECO:0000256" key="3">
    <source>
        <dbReference type="PROSITE-ProRule" id="PRU00023"/>
    </source>
</evidence>
<name>A0AAJ0MBL5_9PEZI</name>
<evidence type="ECO:0000256" key="2">
    <source>
        <dbReference type="ARBA" id="ARBA00023043"/>
    </source>
</evidence>
<dbReference type="Pfam" id="PF12796">
    <property type="entry name" value="Ank_2"/>
    <property type="match status" value="3"/>
</dbReference>
<evidence type="ECO:0000256" key="4">
    <source>
        <dbReference type="SAM" id="MobiDB-lite"/>
    </source>
</evidence>
<evidence type="ECO:0000256" key="1">
    <source>
        <dbReference type="ARBA" id="ARBA00022737"/>
    </source>
</evidence>
<dbReference type="EMBL" id="JAUIQD010000005">
    <property type="protein sequence ID" value="KAK3348712.1"/>
    <property type="molecule type" value="Genomic_DNA"/>
</dbReference>
<dbReference type="SUPFAM" id="SSF48403">
    <property type="entry name" value="Ankyrin repeat"/>
    <property type="match status" value="2"/>
</dbReference>
<feature type="repeat" description="ANK" evidence="3">
    <location>
        <begin position="652"/>
        <end position="684"/>
    </location>
</feature>
<dbReference type="PROSITE" id="PS50297">
    <property type="entry name" value="ANK_REP_REGION"/>
    <property type="match status" value="4"/>
</dbReference>
<feature type="repeat" description="ANK" evidence="3">
    <location>
        <begin position="862"/>
        <end position="894"/>
    </location>
</feature>
<dbReference type="SUPFAM" id="SSF56112">
    <property type="entry name" value="Protein kinase-like (PK-like)"/>
    <property type="match status" value="1"/>
</dbReference>
<sequence length="1189" mass="130624">MENASDTDAFSSTPAESADSAWRTRPRQSYSGSSPGTPDGVWSSRAENAILGSRLRSQDEDTLPISLDHVFSLFISLAADVHTEIMDKDETVLEQVVNRDIGIIDAGTTHIGKGASFQVRALLSESDRIIILKSVLQSSAKQPNREEQARIRDSILELRALSHKPLRNHKNIIKLLGLTWETDWNDLCRKWPVLVLEYADGGTMDGFLQTHPTLEFHQRLSLCRDTAMGLSALHQCGVVHGDLKPSNVLICKSTSSIDGGDWVAKLADFGASVLDVGEDQRGLLSMGSFPWEAPEFNQRLTRNGLLLTDVYSLGLLFWTIMSGGMTPIIHDLDIYGLASYVGGELQVETLRRKERDSFSGLLMAQGRKRFVNGVDQDVVSSLIAQTVQADPSIRNIDTTNSILEGVLLAGGVALGMADRPDLEQITMSSNLENILMANDQADTLSAGVQEFVRRQLEDTFNRHAEPATKSAAAFALSVDALRRTRIPSHKQDCLRWLVTSSRFGNQTAQSLVFRFHDAFETEFGAESYDLFKGWVLSAAQRNFPAAQADLPKIASPEEVAVTMEQFKTRYAGLGWNRYAALYSNGQHRPLAEWDLALRGKTKAQLQRPSFSTADLSLNTDNVFHFAASAGFVATVGLWADPIPISINEKGTGGETALLQACRSGHLDVIRLLLRYGADPKVASSNGDTPLHWLVSFDDSQVEDAARMLVDGGADIDAAAKSVSIAHAPLCNYEAGTALHRAVGRGKFTVVRALVNLGANADDVGHRPDERSPVYLAAQYHYSDILDFLLQSLGVDKPAARSYAGVSLLAVALRGEVLYGERFSRIARHGKEWWSESERTMDTLLARGALDHLHGFPATMRCRGTTPLLIAASMGVAEDVQYLLDRGCSSDLNSLSYYWLDGGNYTPLVKAIFQCRDDVFQVLLDRGADISIKYVDENGHELPYLYQCAAAGHNEVYMASELVSRGVSVRETIPRFESAFACAVRNRCFALAEWLLEQGADPHGEYSKGLMVEAVHARSLLGWLILEHTRGGVTTAKWLLSKVPDTHWIVSQETGSTALHAIAAARNYRRDEWKTGVSELMAGVMLGHFRPSQEMLDQKDNNSRSALWVAVIMANPMMVDALVRAGARTDTANADGVSASQTNEVLLEMLRGNPDAFFDKVDPRPLATQIRSIRTAREAIRESLNSQTDD</sequence>
<feature type="compositionally biased region" description="Polar residues" evidence="4">
    <location>
        <begin position="1"/>
        <end position="15"/>
    </location>
</feature>
<evidence type="ECO:0000259" key="5">
    <source>
        <dbReference type="PROSITE" id="PS50011"/>
    </source>
</evidence>
<dbReference type="Pfam" id="PF00069">
    <property type="entry name" value="Pkinase"/>
    <property type="match status" value="1"/>
</dbReference>
<keyword evidence="2 3" id="KW-0040">ANK repeat</keyword>
<keyword evidence="7" id="KW-1185">Reference proteome</keyword>
<feature type="repeat" description="ANK" evidence="3">
    <location>
        <begin position="685"/>
        <end position="720"/>
    </location>
</feature>
<dbReference type="InterPro" id="IPR011009">
    <property type="entry name" value="Kinase-like_dom_sf"/>
</dbReference>
<comment type="caution">
    <text evidence="6">The sequence shown here is derived from an EMBL/GenBank/DDBJ whole genome shotgun (WGS) entry which is preliminary data.</text>
</comment>
<dbReference type="PROSITE" id="PS00108">
    <property type="entry name" value="PROTEIN_KINASE_ST"/>
    <property type="match status" value="1"/>
</dbReference>
<evidence type="ECO:0000313" key="7">
    <source>
        <dbReference type="Proteomes" id="UP001275084"/>
    </source>
</evidence>
<feature type="compositionally biased region" description="Polar residues" evidence="4">
    <location>
        <begin position="27"/>
        <end position="36"/>
    </location>
</feature>